<comment type="caution">
    <text evidence="1">The sequence shown here is derived from an EMBL/GenBank/DDBJ whole genome shotgun (WGS) entry which is preliminary data.</text>
</comment>
<keyword evidence="2" id="KW-1185">Reference proteome</keyword>
<dbReference type="Proteomes" id="UP000324748">
    <property type="component" value="Unassembled WGS sequence"/>
</dbReference>
<accession>A0A5B0QY72</accession>
<sequence length="74" mass="8129">MKAAEAPFDHYFRAKRTKFMAPACVPAASYENLSPVIKSIHHLHSATCYSCGRGECSLIDRASFGNCHFDAGHV</sequence>
<name>A0A5B0QY72_PUCGR</name>
<evidence type="ECO:0000313" key="1">
    <source>
        <dbReference type="EMBL" id="KAA1117845.1"/>
    </source>
</evidence>
<protein>
    <submittedName>
        <fullName evidence="1">Uncharacterized protein</fullName>
    </submittedName>
</protein>
<evidence type="ECO:0000313" key="2">
    <source>
        <dbReference type="Proteomes" id="UP000324748"/>
    </source>
</evidence>
<dbReference type="EMBL" id="VSWC01000002">
    <property type="protein sequence ID" value="KAA1117845.1"/>
    <property type="molecule type" value="Genomic_DNA"/>
</dbReference>
<gene>
    <name evidence="1" type="ORF">PGT21_025377</name>
</gene>
<organism evidence="1 2">
    <name type="scientific">Puccinia graminis f. sp. tritici</name>
    <dbReference type="NCBI Taxonomy" id="56615"/>
    <lineage>
        <taxon>Eukaryota</taxon>
        <taxon>Fungi</taxon>
        <taxon>Dikarya</taxon>
        <taxon>Basidiomycota</taxon>
        <taxon>Pucciniomycotina</taxon>
        <taxon>Pucciniomycetes</taxon>
        <taxon>Pucciniales</taxon>
        <taxon>Pucciniaceae</taxon>
        <taxon>Puccinia</taxon>
    </lineage>
</organism>
<reference evidence="1 2" key="1">
    <citation type="submission" date="2019-05" db="EMBL/GenBank/DDBJ databases">
        <title>Emergence of the Ug99 lineage of the wheat stem rust pathogen through somatic hybridization.</title>
        <authorList>
            <person name="Li F."/>
            <person name="Upadhyaya N.M."/>
            <person name="Sperschneider J."/>
            <person name="Matny O."/>
            <person name="Nguyen-Phuc H."/>
            <person name="Mago R."/>
            <person name="Raley C."/>
            <person name="Miller M.E."/>
            <person name="Silverstein K.A.T."/>
            <person name="Henningsen E."/>
            <person name="Hirsch C.D."/>
            <person name="Visser B."/>
            <person name="Pretorius Z.A."/>
            <person name="Steffenson B.J."/>
            <person name="Schwessinger B."/>
            <person name="Dodds P.N."/>
            <person name="Figueroa M."/>
        </authorList>
    </citation>
    <scope>NUCLEOTIDE SEQUENCE [LARGE SCALE GENOMIC DNA]</scope>
    <source>
        <strain evidence="1">21-0</strain>
    </source>
</reference>
<dbReference type="AlphaFoldDB" id="A0A5B0QY72"/>
<proteinExistence type="predicted"/>